<dbReference type="InterPro" id="IPR029052">
    <property type="entry name" value="Metallo-depent_PP-like"/>
</dbReference>
<dbReference type="GO" id="GO:0008253">
    <property type="term" value="F:5'-nucleotidase activity"/>
    <property type="evidence" value="ECO:0007669"/>
    <property type="project" value="TreeGrafter"/>
</dbReference>
<evidence type="ECO:0000256" key="4">
    <source>
        <dbReference type="ARBA" id="ARBA00023088"/>
    </source>
</evidence>
<reference evidence="9" key="2">
    <citation type="submission" date="2023-01" db="EMBL/GenBank/DDBJ databases">
        <authorList>
            <person name="Sun Q."/>
            <person name="Evtushenko L."/>
        </authorList>
    </citation>
    <scope>NUCLEOTIDE SEQUENCE</scope>
    <source>
        <strain evidence="9">VKM Ac-1020</strain>
    </source>
</reference>
<keyword evidence="1" id="KW-0134">Cell wall</keyword>
<evidence type="ECO:0000256" key="1">
    <source>
        <dbReference type="ARBA" id="ARBA00022512"/>
    </source>
</evidence>
<dbReference type="PANTHER" id="PTHR11575">
    <property type="entry name" value="5'-NUCLEOTIDASE-RELATED"/>
    <property type="match status" value="1"/>
</dbReference>
<dbReference type="InterPro" id="IPR019931">
    <property type="entry name" value="LPXTG_anchor"/>
</dbReference>
<comment type="caution">
    <text evidence="9">The sequence shown here is derived from an EMBL/GenBank/DDBJ whole genome shotgun (WGS) entry which is preliminary data.</text>
</comment>
<evidence type="ECO:0000313" key="10">
    <source>
        <dbReference type="Proteomes" id="UP001142462"/>
    </source>
</evidence>
<dbReference type="Gene3D" id="3.90.780.10">
    <property type="entry name" value="5'-Nucleotidase, C-terminal domain"/>
    <property type="match status" value="1"/>
</dbReference>
<evidence type="ECO:0000256" key="6">
    <source>
        <dbReference type="SAM" id="MobiDB-lite"/>
    </source>
</evidence>
<dbReference type="GO" id="GO:0000166">
    <property type="term" value="F:nucleotide binding"/>
    <property type="evidence" value="ECO:0007669"/>
    <property type="project" value="UniProtKB-KW"/>
</dbReference>
<dbReference type="InterPro" id="IPR036907">
    <property type="entry name" value="5'-Nucleotdase_C_sf"/>
</dbReference>
<keyword evidence="4" id="KW-0572">Peptidoglycan-anchor</keyword>
<keyword evidence="7" id="KW-1133">Transmembrane helix</keyword>
<dbReference type="PROSITE" id="PS51257">
    <property type="entry name" value="PROKAR_LIPOPROTEIN"/>
    <property type="match status" value="1"/>
</dbReference>
<evidence type="ECO:0000313" key="9">
    <source>
        <dbReference type="EMBL" id="GLJ62646.1"/>
    </source>
</evidence>
<evidence type="ECO:0000256" key="7">
    <source>
        <dbReference type="SAM" id="Phobius"/>
    </source>
</evidence>
<dbReference type="InterPro" id="IPR004843">
    <property type="entry name" value="Calcineurin-like_PHP"/>
</dbReference>
<evidence type="ECO:0000259" key="8">
    <source>
        <dbReference type="PROSITE" id="PS50847"/>
    </source>
</evidence>
<evidence type="ECO:0000256" key="2">
    <source>
        <dbReference type="ARBA" id="ARBA00022525"/>
    </source>
</evidence>
<dbReference type="Proteomes" id="UP001142462">
    <property type="component" value="Unassembled WGS sequence"/>
</dbReference>
<keyword evidence="10" id="KW-1185">Reference proteome</keyword>
<reference evidence="9" key="1">
    <citation type="journal article" date="2014" name="Int. J. Syst. Evol. Microbiol.">
        <title>Complete genome sequence of Corynebacterium casei LMG S-19264T (=DSM 44701T), isolated from a smear-ripened cheese.</title>
        <authorList>
            <consortium name="US DOE Joint Genome Institute (JGI-PGF)"/>
            <person name="Walter F."/>
            <person name="Albersmeier A."/>
            <person name="Kalinowski J."/>
            <person name="Ruckert C."/>
        </authorList>
    </citation>
    <scope>NUCLEOTIDE SEQUENCE</scope>
    <source>
        <strain evidence="9">VKM Ac-1020</strain>
    </source>
</reference>
<name>A0A9W6H5C1_9MICO</name>
<feature type="domain" description="Gram-positive cocci surface proteins LPxTG" evidence="8">
    <location>
        <begin position="610"/>
        <end position="644"/>
    </location>
</feature>
<comment type="similarity">
    <text evidence="5">Belongs to the 5'-nucleotidase family.</text>
</comment>
<dbReference type="GO" id="GO:0030288">
    <property type="term" value="C:outer membrane-bounded periplasmic space"/>
    <property type="evidence" value="ECO:0007669"/>
    <property type="project" value="TreeGrafter"/>
</dbReference>
<dbReference type="SUPFAM" id="SSF56300">
    <property type="entry name" value="Metallo-dependent phosphatases"/>
    <property type="match status" value="1"/>
</dbReference>
<dbReference type="PANTHER" id="PTHR11575:SF24">
    <property type="entry name" value="5'-NUCLEOTIDASE"/>
    <property type="match status" value="1"/>
</dbReference>
<dbReference type="PRINTS" id="PR01607">
    <property type="entry name" value="APYRASEFAMLY"/>
</dbReference>
<dbReference type="Pfam" id="PF02872">
    <property type="entry name" value="5_nucleotid_C"/>
    <property type="match status" value="1"/>
</dbReference>
<dbReference type="EMBL" id="BSEJ01000015">
    <property type="protein sequence ID" value="GLJ62646.1"/>
    <property type="molecule type" value="Genomic_DNA"/>
</dbReference>
<feature type="region of interest" description="Disordered" evidence="6">
    <location>
        <begin position="560"/>
        <end position="616"/>
    </location>
</feature>
<dbReference type="RefSeq" id="WP_271174335.1">
    <property type="nucleotide sequence ID" value="NZ_BSEJ01000015.1"/>
</dbReference>
<keyword evidence="7" id="KW-0472">Membrane</keyword>
<protein>
    <recommendedName>
        <fullName evidence="8">Gram-positive cocci surface proteins LPxTG domain-containing protein</fullName>
    </recommendedName>
</protein>
<feature type="chain" id="PRO_5041021028" description="Gram-positive cocci surface proteins LPxTG domain-containing protein" evidence="5">
    <location>
        <begin position="31"/>
        <end position="644"/>
    </location>
</feature>
<dbReference type="AlphaFoldDB" id="A0A9W6H5C1"/>
<dbReference type="NCBIfam" id="TIGR01167">
    <property type="entry name" value="LPXTG_anchor"/>
    <property type="match status" value="1"/>
</dbReference>
<dbReference type="Pfam" id="PF00149">
    <property type="entry name" value="Metallophos"/>
    <property type="match status" value="1"/>
</dbReference>
<sequence length="644" mass="66902">MPSPSLRRVTGAAAMTAACALAFLPGAANAAVEPETTDLRVLTINDFHGRIEANGDEVGAAVLAGAVAQFKAENPNTIFASAGDNIGASTFTSFIQDDNPTIDALVAAGLDVSAVGNHEFDQGFADLRDRVIPRYGSGEWAAGVDFALGANVYAKGTTEPALKEYVIREVDGVRVGFIGTVTSDTATLVSPAGISELDFGSQLEAANRVAAEIADETDVVVLLTHSGAATEDCAAIAGEQSEYGELIREASPEIDAIVSGHTHQLYSCDIADRPVISAHQYGTTLGSLEISVDAATHELVSIAGSTVDLATQELDENGEEIDVPQFPADPEVQAIVDAATEEADVLGQEVVGTISADILRGGNPPGDDRGVESTMGNLVADIYLWSTSPEYANYGGEPADIAVMNPGGLRDDLLYGEDGTVTYEEVAAVQPFGNTLTTTTLTGAQLEQLLEEQWQPGNERPKLHLGISDGFAYEYIEDAPAGEHVVSMTFQGEPIAAEDEFLVTTNSFVSAGGDGFTAFLEGTGTSDTGLIDLSATVDYFAAHEVVDPAPLGRAAEYVAEPTPTPTATPTATPEPTETPTASPEPTATATPEPTSEPSTPPTQKPEDEHLAPTGTDVTWALAAAAAGLVAAGALLVARRRRERA</sequence>
<feature type="transmembrane region" description="Helical" evidence="7">
    <location>
        <begin position="617"/>
        <end position="637"/>
    </location>
</feature>
<evidence type="ECO:0000256" key="3">
    <source>
        <dbReference type="ARBA" id="ARBA00022729"/>
    </source>
</evidence>
<dbReference type="InterPro" id="IPR006179">
    <property type="entry name" value="5_nucleotidase/apyrase"/>
</dbReference>
<keyword evidence="5" id="KW-0378">Hydrolase</keyword>
<dbReference type="GO" id="GO:0009166">
    <property type="term" value="P:nucleotide catabolic process"/>
    <property type="evidence" value="ECO:0007669"/>
    <property type="project" value="InterPro"/>
</dbReference>
<keyword evidence="2" id="KW-0964">Secreted</keyword>
<organism evidence="9 10">
    <name type="scientific">Microbacterium barkeri</name>
    <dbReference type="NCBI Taxonomy" id="33917"/>
    <lineage>
        <taxon>Bacteria</taxon>
        <taxon>Bacillati</taxon>
        <taxon>Actinomycetota</taxon>
        <taxon>Actinomycetes</taxon>
        <taxon>Micrococcales</taxon>
        <taxon>Microbacteriaceae</taxon>
        <taxon>Microbacterium</taxon>
    </lineage>
</organism>
<keyword evidence="7" id="KW-0812">Transmembrane</keyword>
<dbReference type="PROSITE" id="PS50847">
    <property type="entry name" value="GRAM_POS_ANCHORING"/>
    <property type="match status" value="1"/>
</dbReference>
<accession>A0A9W6H5C1</accession>
<dbReference type="Gene3D" id="3.60.21.10">
    <property type="match status" value="1"/>
</dbReference>
<feature type="signal peptide" evidence="5">
    <location>
        <begin position="1"/>
        <end position="30"/>
    </location>
</feature>
<keyword evidence="3 5" id="KW-0732">Signal</keyword>
<keyword evidence="5" id="KW-0547">Nucleotide-binding</keyword>
<proteinExistence type="inferred from homology"/>
<feature type="compositionally biased region" description="Low complexity" evidence="6">
    <location>
        <begin position="560"/>
        <end position="597"/>
    </location>
</feature>
<gene>
    <name evidence="9" type="ORF">GCM10017576_27770</name>
</gene>
<dbReference type="InterPro" id="IPR008334">
    <property type="entry name" value="5'-Nucleotdase_C"/>
</dbReference>
<dbReference type="SUPFAM" id="SSF55816">
    <property type="entry name" value="5'-nucleotidase (syn. UDP-sugar hydrolase), C-terminal domain"/>
    <property type="match status" value="1"/>
</dbReference>
<evidence type="ECO:0000256" key="5">
    <source>
        <dbReference type="RuleBase" id="RU362119"/>
    </source>
</evidence>
<dbReference type="GO" id="GO:0008768">
    <property type="term" value="F:UDP-sugar diphosphatase activity"/>
    <property type="evidence" value="ECO:0007669"/>
    <property type="project" value="TreeGrafter"/>
</dbReference>